<dbReference type="Proteomes" id="UP000298058">
    <property type="component" value="Unassembled WGS sequence"/>
</dbReference>
<dbReference type="InterPro" id="IPR029016">
    <property type="entry name" value="GAF-like_dom_sf"/>
</dbReference>
<name>A0A4R9LXA6_9LEPT</name>
<accession>A0A4R9LXA6</accession>
<dbReference type="EMBL" id="RQHW01000042">
    <property type="protein sequence ID" value="TGN18933.1"/>
    <property type="molecule type" value="Genomic_DNA"/>
</dbReference>
<dbReference type="Pfam" id="PF00211">
    <property type="entry name" value="Guanylate_cyc"/>
    <property type="match status" value="1"/>
</dbReference>
<dbReference type="InterPro" id="IPR050697">
    <property type="entry name" value="Adenylyl/Guanylyl_Cyclase_3/4"/>
</dbReference>
<keyword evidence="3" id="KW-1185">Reference proteome</keyword>
<dbReference type="SUPFAM" id="SSF55781">
    <property type="entry name" value="GAF domain-like"/>
    <property type="match status" value="1"/>
</dbReference>
<dbReference type="InterPro" id="IPR029787">
    <property type="entry name" value="Nucleotide_cyclase"/>
</dbReference>
<feature type="domain" description="Guanylate cyclase" evidence="1">
    <location>
        <begin position="231"/>
        <end position="364"/>
    </location>
</feature>
<dbReference type="PANTHER" id="PTHR43081:SF11">
    <property type="entry name" value="BLR2264 PROTEIN"/>
    <property type="match status" value="1"/>
</dbReference>
<dbReference type="AlphaFoldDB" id="A0A4R9LXA6"/>
<reference evidence="2" key="1">
    <citation type="journal article" date="2019" name="PLoS Negl. Trop. Dis.">
        <title>Revisiting the worldwide diversity of Leptospira species in the environment.</title>
        <authorList>
            <person name="Vincent A.T."/>
            <person name="Schiettekatte O."/>
            <person name="Bourhy P."/>
            <person name="Veyrier F.J."/>
            <person name="Picardeau M."/>
        </authorList>
    </citation>
    <scope>NUCLEOTIDE SEQUENCE [LARGE SCALE GENOMIC DNA]</scope>
    <source>
        <strain evidence="2">201300427</strain>
    </source>
</reference>
<dbReference type="RefSeq" id="WP_135760617.1">
    <property type="nucleotide sequence ID" value="NZ_RQHW01000042.1"/>
</dbReference>
<gene>
    <name evidence="2" type="ORF">EHS15_10970</name>
</gene>
<dbReference type="SMART" id="SM00044">
    <property type="entry name" value="CYCc"/>
    <property type="match status" value="1"/>
</dbReference>
<dbReference type="CDD" id="cd07302">
    <property type="entry name" value="CHD"/>
    <property type="match status" value="1"/>
</dbReference>
<dbReference type="PANTHER" id="PTHR43081">
    <property type="entry name" value="ADENYLATE CYCLASE, TERMINAL-DIFFERENTIATION SPECIFIC-RELATED"/>
    <property type="match status" value="1"/>
</dbReference>
<dbReference type="InterPro" id="IPR001054">
    <property type="entry name" value="A/G_cyclase"/>
</dbReference>
<proteinExistence type="predicted"/>
<dbReference type="Gene3D" id="3.30.450.40">
    <property type="match status" value="1"/>
</dbReference>
<evidence type="ECO:0000313" key="2">
    <source>
        <dbReference type="EMBL" id="TGN18933.1"/>
    </source>
</evidence>
<dbReference type="Gene3D" id="3.30.70.1230">
    <property type="entry name" value="Nucleotide cyclase"/>
    <property type="match status" value="1"/>
</dbReference>
<comment type="caution">
    <text evidence="2">The sequence shown here is derived from an EMBL/GenBank/DDBJ whole genome shotgun (WGS) entry which is preliminary data.</text>
</comment>
<dbReference type="PROSITE" id="PS50125">
    <property type="entry name" value="GUANYLATE_CYCLASE_2"/>
    <property type="match status" value="1"/>
</dbReference>
<dbReference type="SUPFAM" id="SSF55073">
    <property type="entry name" value="Nucleotide cyclase"/>
    <property type="match status" value="1"/>
</dbReference>
<evidence type="ECO:0000259" key="1">
    <source>
        <dbReference type="PROSITE" id="PS50125"/>
    </source>
</evidence>
<dbReference type="OrthoDB" id="9762462at2"/>
<protein>
    <submittedName>
        <fullName evidence="2">Adenylate/guanylate cyclase domain-containing protein</fullName>
    </submittedName>
</protein>
<dbReference type="GO" id="GO:0035556">
    <property type="term" value="P:intracellular signal transduction"/>
    <property type="evidence" value="ECO:0007669"/>
    <property type="project" value="InterPro"/>
</dbReference>
<organism evidence="2 3">
    <name type="scientific">Leptospira idonii</name>
    <dbReference type="NCBI Taxonomy" id="1193500"/>
    <lineage>
        <taxon>Bacteria</taxon>
        <taxon>Pseudomonadati</taxon>
        <taxon>Spirochaetota</taxon>
        <taxon>Spirochaetia</taxon>
        <taxon>Leptospirales</taxon>
        <taxon>Leptospiraceae</taxon>
        <taxon>Leptospira</taxon>
    </lineage>
</organism>
<sequence>MLERFIDWYITVMANDTNSSASFNSFIKFLLQEDFSIIRANMGNRTLHPQVETVAYLWVVNKFENLLNVQQAPLFHSSKTYNYPEGVLQEARFTVGAARTDQFKASPIQYVLKTRKTYYFSFLEHSGNIFPYSILEELAQYNTTGYVVIPFLQGGDPFAFMSLATDRPEGFTKEQLNFLEKVIPIFSVRWIGFMQSEITESLLGVYLGKHTGSLVSSGKVYRGDLEKINSIIWFSDIRNYSGLSENLSPEEVIQLLNGYFGVVIPNIEKNGGEVLKMLGDGILAVFPYENGYRKRVGLKALIAVRKVFEDLRILNKTRIKETKTPIRHGVGLHLGEIMYGNIGSPERLDFTVIGEAVNLTSRIAGMCGVLKKAVLASEEFAREVGVRWENIGEHKLKGFANPRNIYAIPEEVKR</sequence>
<dbReference type="GO" id="GO:0004016">
    <property type="term" value="F:adenylate cyclase activity"/>
    <property type="evidence" value="ECO:0007669"/>
    <property type="project" value="UniProtKB-ARBA"/>
</dbReference>
<evidence type="ECO:0000313" key="3">
    <source>
        <dbReference type="Proteomes" id="UP000298058"/>
    </source>
</evidence>
<dbReference type="GO" id="GO:0006171">
    <property type="term" value="P:cAMP biosynthetic process"/>
    <property type="evidence" value="ECO:0007669"/>
    <property type="project" value="TreeGrafter"/>
</dbReference>